<dbReference type="AlphaFoldDB" id="A0A644VF87"/>
<dbReference type="EMBL" id="VSSQ01000292">
    <property type="protein sequence ID" value="MPL90006.1"/>
    <property type="molecule type" value="Genomic_DNA"/>
</dbReference>
<protein>
    <recommendedName>
        <fullName evidence="2">WbqC-like protein family protein</fullName>
    </recommendedName>
</protein>
<organism evidence="1">
    <name type="scientific">bioreactor metagenome</name>
    <dbReference type="NCBI Taxonomy" id="1076179"/>
    <lineage>
        <taxon>unclassified sequences</taxon>
        <taxon>metagenomes</taxon>
        <taxon>ecological metagenomes</taxon>
    </lineage>
</organism>
<reference evidence="1" key="1">
    <citation type="submission" date="2019-08" db="EMBL/GenBank/DDBJ databases">
        <authorList>
            <person name="Kucharzyk K."/>
            <person name="Murdoch R.W."/>
            <person name="Higgins S."/>
            <person name="Loffler F."/>
        </authorList>
    </citation>
    <scope>NUCLEOTIDE SEQUENCE</scope>
</reference>
<accession>A0A644VF87</accession>
<comment type="caution">
    <text evidence="1">The sequence shown here is derived from an EMBL/GenBank/DDBJ whole genome shotgun (WGS) entry which is preliminary data.</text>
</comment>
<evidence type="ECO:0008006" key="2">
    <source>
        <dbReference type="Google" id="ProtNLM"/>
    </source>
</evidence>
<proteinExistence type="predicted"/>
<dbReference type="InterPro" id="IPR014985">
    <property type="entry name" value="WbqC"/>
</dbReference>
<name>A0A644VF87_9ZZZZ</name>
<sequence length="229" mass="27251">MTGNIISIHQPNFMPWLGYFYKIHQSDIFVFLDDVQFSNQGMHNYHYIKTSQGSFRLKVPVHKKFKENINQVQINYNLNWKDKHFKTLIANYRRSPFFDEVYHDIQKLYNADYKNLAHFNREIIEFICKKMGITTKFINSSALNFHSMREQKIIDICVALNGKVYYSGTGAKSYQNEESFKERGLELRYSGFKIFSYPQLWGDFQSNVTILDYLMNCGYNWEQVLSNQS</sequence>
<evidence type="ECO:0000313" key="1">
    <source>
        <dbReference type="EMBL" id="MPL90006.1"/>
    </source>
</evidence>
<gene>
    <name evidence="1" type="ORF">SDC9_36051</name>
</gene>
<dbReference type="Pfam" id="PF08889">
    <property type="entry name" value="WbqC"/>
    <property type="match status" value="1"/>
</dbReference>